<evidence type="ECO:0000256" key="2">
    <source>
        <dbReference type="ARBA" id="ARBA00023125"/>
    </source>
</evidence>
<evidence type="ECO:0000313" key="7">
    <source>
        <dbReference type="RefSeq" id="XP_052131252.1"/>
    </source>
</evidence>
<dbReference type="Gene3D" id="3.30.420.10">
    <property type="entry name" value="Ribonuclease H-like superfamily/Ribonuclease H"/>
    <property type="match status" value="1"/>
</dbReference>
<gene>
    <name evidence="7" type="primary">LOC113214485</name>
</gene>
<proteinExistence type="predicted"/>
<dbReference type="KEGG" id="foc:113214485"/>
<accession>A0A9C6X8S7</accession>
<dbReference type="Pfam" id="PF05225">
    <property type="entry name" value="HTH_psq"/>
    <property type="match status" value="1"/>
</dbReference>
<dbReference type="AlphaFoldDB" id="A0A9C6X8S7"/>
<feature type="compositionally biased region" description="Low complexity" evidence="4">
    <location>
        <begin position="431"/>
        <end position="453"/>
    </location>
</feature>
<dbReference type="SUPFAM" id="SSF46689">
    <property type="entry name" value="Homeodomain-like"/>
    <property type="match status" value="1"/>
</dbReference>
<dbReference type="GO" id="GO:0003677">
    <property type="term" value="F:DNA binding"/>
    <property type="evidence" value="ECO:0007669"/>
    <property type="project" value="UniProtKB-KW"/>
</dbReference>
<dbReference type="InterPro" id="IPR007889">
    <property type="entry name" value="HTH_Psq"/>
</dbReference>
<feature type="region of interest" description="Disordered" evidence="4">
    <location>
        <begin position="418"/>
        <end position="542"/>
    </location>
</feature>
<dbReference type="Pfam" id="PF03184">
    <property type="entry name" value="DDE_1"/>
    <property type="match status" value="1"/>
</dbReference>
<dbReference type="PANTHER" id="PTHR19303">
    <property type="entry name" value="TRANSPOSON"/>
    <property type="match status" value="1"/>
</dbReference>
<dbReference type="Pfam" id="PF03221">
    <property type="entry name" value="HTH_Tnp_Tc5"/>
    <property type="match status" value="1"/>
</dbReference>
<dbReference type="RefSeq" id="XP_052131252.1">
    <property type="nucleotide sequence ID" value="XM_052275292.1"/>
</dbReference>
<dbReference type="GeneID" id="113214485"/>
<evidence type="ECO:0000256" key="4">
    <source>
        <dbReference type="SAM" id="MobiDB-lite"/>
    </source>
</evidence>
<sequence>MPRKRSGERKNATFDKETIAEAVKTVRSGKSIRHTAKEFGLSKSTLQRYVDGTKDQEDLSNAKLTPNYASRRVFTEDMEKELSEYIRDCAKMGFGLDTEQVGHLAFKLAQINSLTRPPKWDEEEKAGAEWLFGFRQRHPELSMRKPEPCSVNRASAFTPENMKVFFDNLKKAMERHTSFADGSRVYNLDEIGTTTVGSVKRKILAPSGVKQIPQSKTAERGTLVTTTCIIGANGTALPPIMVFPRVNFVPHMLINAYPGTLGLAAPSGWMNGDLFPEVMKHFVKHTGSSKQNPTLLIMDNDSSHLALEALDIAKNNGVTLLTLSPHTSHKTQPLDVSVFSPFRNYYDNAMRSWIMSNPGQNVTIYHVASFVNTAMGKAMNPSTILSGFRKCGIFPLNPDILTEADYLSASPFRALEEVQATESSGLPDNPSATATSDASTVATANEDATAASAQDTPGVAPTDDQTPGPSKSKFLGPYAVRGLPRKSGDQPAPVKPNRRKGRSMIPTDTPEKQLLEAQKAAARGVPNSEKSRTQTGDCNDCS</sequence>
<dbReference type="Proteomes" id="UP000504606">
    <property type="component" value="Unplaced"/>
</dbReference>
<keyword evidence="2" id="KW-0238">DNA-binding</keyword>
<dbReference type="PROSITE" id="PS51253">
    <property type="entry name" value="HTH_CENPB"/>
    <property type="match status" value="1"/>
</dbReference>
<feature type="domain" description="HTH CENPB-type" evidence="5">
    <location>
        <begin position="66"/>
        <end position="144"/>
    </location>
</feature>
<keyword evidence="6" id="KW-1185">Reference proteome</keyword>
<dbReference type="InterPro" id="IPR009057">
    <property type="entry name" value="Homeodomain-like_sf"/>
</dbReference>
<dbReference type="GO" id="GO:0005634">
    <property type="term" value="C:nucleus"/>
    <property type="evidence" value="ECO:0007669"/>
    <property type="project" value="UniProtKB-SubCell"/>
</dbReference>
<reference evidence="7" key="1">
    <citation type="submission" date="2025-08" db="UniProtKB">
        <authorList>
            <consortium name="RefSeq"/>
        </authorList>
    </citation>
    <scope>IDENTIFICATION</scope>
    <source>
        <tissue evidence="7">Whole organism</tissue>
    </source>
</reference>
<dbReference type="InterPro" id="IPR050863">
    <property type="entry name" value="CenT-Element_Derived"/>
</dbReference>
<evidence type="ECO:0000256" key="3">
    <source>
        <dbReference type="ARBA" id="ARBA00023242"/>
    </source>
</evidence>
<evidence type="ECO:0000256" key="1">
    <source>
        <dbReference type="ARBA" id="ARBA00004123"/>
    </source>
</evidence>
<dbReference type="InterPro" id="IPR004875">
    <property type="entry name" value="DDE_SF_endonuclease_dom"/>
</dbReference>
<name>A0A9C6X8S7_FRAOC</name>
<feature type="compositionally biased region" description="Polar residues" evidence="4">
    <location>
        <begin position="533"/>
        <end position="542"/>
    </location>
</feature>
<evidence type="ECO:0000259" key="5">
    <source>
        <dbReference type="PROSITE" id="PS51253"/>
    </source>
</evidence>
<evidence type="ECO:0000313" key="6">
    <source>
        <dbReference type="Proteomes" id="UP000504606"/>
    </source>
</evidence>
<keyword evidence="3" id="KW-0539">Nucleus</keyword>
<dbReference type="InterPro" id="IPR006600">
    <property type="entry name" value="HTH_CenpB_DNA-bd_dom"/>
</dbReference>
<dbReference type="InterPro" id="IPR036397">
    <property type="entry name" value="RNaseH_sf"/>
</dbReference>
<comment type="subcellular location">
    <subcellularLocation>
        <location evidence="1">Nucleus</location>
    </subcellularLocation>
</comment>
<organism evidence="6 7">
    <name type="scientific">Frankliniella occidentalis</name>
    <name type="common">Western flower thrips</name>
    <name type="synonym">Euthrips occidentalis</name>
    <dbReference type="NCBI Taxonomy" id="133901"/>
    <lineage>
        <taxon>Eukaryota</taxon>
        <taxon>Metazoa</taxon>
        <taxon>Ecdysozoa</taxon>
        <taxon>Arthropoda</taxon>
        <taxon>Hexapoda</taxon>
        <taxon>Insecta</taxon>
        <taxon>Pterygota</taxon>
        <taxon>Neoptera</taxon>
        <taxon>Paraneoptera</taxon>
        <taxon>Thysanoptera</taxon>
        <taxon>Terebrantia</taxon>
        <taxon>Thripoidea</taxon>
        <taxon>Thripidae</taxon>
        <taxon>Frankliniella</taxon>
    </lineage>
</organism>
<protein>
    <submittedName>
        <fullName evidence="7">Uncharacterized protein LOC113214485</fullName>
    </submittedName>
</protein>
<dbReference type="PANTHER" id="PTHR19303:SF74">
    <property type="entry name" value="POGO TRANSPOSABLE ELEMENT WITH KRAB DOMAIN"/>
    <property type="match status" value="1"/>
</dbReference>
<dbReference type="OrthoDB" id="4327074at2759"/>